<evidence type="ECO:0000313" key="4">
    <source>
        <dbReference type="Proteomes" id="UP000626982"/>
    </source>
</evidence>
<gene>
    <name evidence="3" type="ORF">GCM10010968_08660</name>
</gene>
<reference evidence="4" key="1">
    <citation type="journal article" date="2019" name="Int. J. Syst. Evol. Microbiol.">
        <title>The Global Catalogue of Microorganisms (GCM) 10K type strain sequencing project: providing services to taxonomists for standard genome sequencing and annotation.</title>
        <authorList>
            <consortium name="The Broad Institute Genomics Platform"/>
            <consortium name="The Broad Institute Genome Sequencing Center for Infectious Disease"/>
            <person name="Wu L."/>
            <person name="Ma J."/>
        </authorList>
    </citation>
    <scope>NUCLEOTIDE SEQUENCE [LARGE SCALE GENOMIC DNA]</scope>
    <source>
        <strain evidence="4">CGMCC 1.6960</strain>
    </source>
</reference>
<keyword evidence="1" id="KW-0175">Coiled coil</keyword>
<evidence type="ECO:0000256" key="1">
    <source>
        <dbReference type="SAM" id="Coils"/>
    </source>
</evidence>
<accession>A0ABQ2KF40</accession>
<keyword evidence="2" id="KW-0812">Transmembrane</keyword>
<evidence type="ECO:0000313" key="3">
    <source>
        <dbReference type="EMBL" id="GGN80640.1"/>
    </source>
</evidence>
<evidence type="ECO:0008006" key="5">
    <source>
        <dbReference type="Google" id="ProtNLM"/>
    </source>
</evidence>
<keyword evidence="2" id="KW-0472">Membrane</keyword>
<name>A0ABQ2KF40_9MICO</name>
<dbReference type="EMBL" id="BMLM01000001">
    <property type="protein sequence ID" value="GGN80640.1"/>
    <property type="molecule type" value="Genomic_DNA"/>
</dbReference>
<feature type="coiled-coil region" evidence="1">
    <location>
        <begin position="39"/>
        <end position="66"/>
    </location>
</feature>
<comment type="caution">
    <text evidence="3">The sequence shown here is derived from an EMBL/GenBank/DDBJ whole genome shotgun (WGS) entry which is preliminary data.</text>
</comment>
<keyword evidence="4" id="KW-1185">Reference proteome</keyword>
<dbReference type="Proteomes" id="UP000626982">
    <property type="component" value="Unassembled WGS sequence"/>
</dbReference>
<feature type="transmembrane region" description="Helical" evidence="2">
    <location>
        <begin position="16"/>
        <end position="40"/>
    </location>
</feature>
<dbReference type="Pfam" id="PF04977">
    <property type="entry name" value="DivIC"/>
    <property type="match status" value="1"/>
</dbReference>
<sequence length="153" mass="16116">MPSSRDAALGQLRVSWLLLVLVGIVVAGVVVLAPTIGLLLEQRSDIAAAEAQVAAQEANVESLQEEVARWDDPAYIEAQARDRLFYVHPGETSFVLLDDRSTIEAASAAVPPATLEEPDRDWASTAASSFVVAGLTSAGPSSFGEPAQTDTPE</sequence>
<protein>
    <recommendedName>
        <fullName evidence="5">Cell division protein FtsB</fullName>
    </recommendedName>
</protein>
<proteinExistence type="predicted"/>
<dbReference type="InterPro" id="IPR007060">
    <property type="entry name" value="FtsL/DivIC"/>
</dbReference>
<organism evidence="3 4">
    <name type="scientific">Agrococcus terreus</name>
    <dbReference type="NCBI Taxonomy" id="574649"/>
    <lineage>
        <taxon>Bacteria</taxon>
        <taxon>Bacillati</taxon>
        <taxon>Actinomycetota</taxon>
        <taxon>Actinomycetes</taxon>
        <taxon>Micrococcales</taxon>
        <taxon>Microbacteriaceae</taxon>
        <taxon>Agrococcus</taxon>
    </lineage>
</organism>
<evidence type="ECO:0000256" key="2">
    <source>
        <dbReference type="SAM" id="Phobius"/>
    </source>
</evidence>
<dbReference type="RefSeq" id="WP_188716412.1">
    <property type="nucleotide sequence ID" value="NZ_BAABBD010000006.1"/>
</dbReference>
<keyword evidence="2" id="KW-1133">Transmembrane helix</keyword>